<keyword evidence="2" id="KW-0472">Membrane</keyword>
<name>X1RPE1_9ZZZZ</name>
<feature type="transmembrane region" description="Helical" evidence="2">
    <location>
        <begin position="340"/>
        <end position="359"/>
    </location>
</feature>
<proteinExistence type="predicted"/>
<accession>X1RPE1</accession>
<keyword evidence="2" id="KW-1133">Transmembrane helix</keyword>
<evidence type="ECO:0000313" key="3">
    <source>
        <dbReference type="EMBL" id="GAI82498.1"/>
    </source>
</evidence>
<comment type="caution">
    <text evidence="3">The sequence shown here is derived from an EMBL/GenBank/DDBJ whole genome shotgun (WGS) entry which is preliminary data.</text>
</comment>
<sequence length="397" mass="45781">QERRITLEKTEQEAAAINNQLEEATRHIQSFPGQLKERETLHQELLEEINSLDALLQAKTKENQQALEKLRQTQEIELPELENLSKGLDQEIQQTQAEIQQRQGLVEKSNQAIAAENNKLKETTQYIQGREKKLAELKAIKHSLLEKTSLLEARFQSNTEEKQKISGAIENLEKTVIPQREAVVEKMTQDVNHAQAKAHERQETMNKLLQEVSTANAKSADLQRQEIALKKEYQLAEKKLSRLSQDMTHMETVINEKTNQRSELTQGTSRLTSDINDYTDLIKTTKESSTKIIARINERRALLPKTTPVVRHEKEYLHNLDWTERDISSFSINPDQTWKTVFWVCLILFMIGSLGLLIWQAFKEFSNLGNWVSWICLSFAKACCLVLFLAWSEAFKA</sequence>
<gene>
    <name evidence="3" type="ORF">S12H4_14510</name>
</gene>
<dbReference type="AlphaFoldDB" id="X1RPE1"/>
<protein>
    <submittedName>
        <fullName evidence="3">Uncharacterized protein</fullName>
    </submittedName>
</protein>
<feature type="coiled-coil region" evidence="1">
    <location>
        <begin position="191"/>
        <end position="246"/>
    </location>
</feature>
<dbReference type="EMBL" id="BARW01006919">
    <property type="protein sequence ID" value="GAI82498.1"/>
    <property type="molecule type" value="Genomic_DNA"/>
</dbReference>
<keyword evidence="1" id="KW-0175">Coiled coil</keyword>
<feature type="non-terminal residue" evidence="3">
    <location>
        <position position="1"/>
    </location>
</feature>
<organism evidence="3">
    <name type="scientific">marine sediment metagenome</name>
    <dbReference type="NCBI Taxonomy" id="412755"/>
    <lineage>
        <taxon>unclassified sequences</taxon>
        <taxon>metagenomes</taxon>
        <taxon>ecological metagenomes</taxon>
    </lineage>
</organism>
<evidence type="ECO:0000256" key="2">
    <source>
        <dbReference type="SAM" id="Phobius"/>
    </source>
</evidence>
<reference evidence="3" key="1">
    <citation type="journal article" date="2014" name="Front. Microbiol.">
        <title>High frequency of phylogenetically diverse reductive dehalogenase-homologous genes in deep subseafloor sedimentary metagenomes.</title>
        <authorList>
            <person name="Kawai M."/>
            <person name="Futagami T."/>
            <person name="Toyoda A."/>
            <person name="Takaki Y."/>
            <person name="Nishi S."/>
            <person name="Hori S."/>
            <person name="Arai W."/>
            <person name="Tsubouchi T."/>
            <person name="Morono Y."/>
            <person name="Uchiyama I."/>
            <person name="Ito T."/>
            <person name="Fujiyama A."/>
            <person name="Inagaki F."/>
            <person name="Takami H."/>
        </authorList>
    </citation>
    <scope>NUCLEOTIDE SEQUENCE</scope>
    <source>
        <strain evidence="3">Expedition CK06-06</strain>
    </source>
</reference>
<keyword evidence="2" id="KW-0812">Transmembrane</keyword>
<feature type="transmembrane region" description="Helical" evidence="2">
    <location>
        <begin position="371"/>
        <end position="391"/>
    </location>
</feature>
<feature type="coiled-coil region" evidence="1">
    <location>
        <begin position="7"/>
        <end position="98"/>
    </location>
</feature>
<evidence type="ECO:0000256" key="1">
    <source>
        <dbReference type="SAM" id="Coils"/>
    </source>
</evidence>